<comment type="catalytic activity">
    <reaction evidence="18">
        <text>L-seryl-[protein] + ATP = O-phospho-L-seryl-[protein] + ADP + H(+)</text>
        <dbReference type="Rhea" id="RHEA:17989"/>
        <dbReference type="Rhea" id="RHEA-COMP:9863"/>
        <dbReference type="Rhea" id="RHEA-COMP:11604"/>
        <dbReference type="ChEBI" id="CHEBI:15378"/>
        <dbReference type="ChEBI" id="CHEBI:29999"/>
        <dbReference type="ChEBI" id="CHEBI:30616"/>
        <dbReference type="ChEBI" id="CHEBI:83421"/>
        <dbReference type="ChEBI" id="CHEBI:456216"/>
        <dbReference type="EC" id="2.7.11.1"/>
    </reaction>
</comment>
<evidence type="ECO:0000256" key="6">
    <source>
        <dbReference type="ARBA" id="ARBA00022626"/>
    </source>
</evidence>
<keyword evidence="6" id="KW-1070">Brassinosteroid signaling pathway</keyword>
<dbReference type="FunFam" id="3.80.10.10:FF:000111">
    <property type="entry name" value="LRR receptor-like serine/threonine-protein kinase ERECTA"/>
    <property type="match status" value="1"/>
</dbReference>
<keyword evidence="9" id="KW-0732">Signal</keyword>
<dbReference type="FunFam" id="3.80.10.10:FF:000041">
    <property type="entry name" value="LRR receptor-like serine/threonine-protein kinase ERECTA"/>
    <property type="match status" value="1"/>
</dbReference>
<dbReference type="Gene3D" id="3.80.10.10">
    <property type="entry name" value="Ribonuclease Inhibitor"/>
    <property type="match status" value="1"/>
</dbReference>
<gene>
    <name evidence="20" type="ORF">OsJ_02513</name>
</gene>
<reference evidence="20" key="1">
    <citation type="journal article" date="2005" name="PLoS Biol.">
        <title>The genomes of Oryza sativa: a history of duplications.</title>
        <authorList>
            <person name="Yu J."/>
            <person name="Wang J."/>
            <person name="Lin W."/>
            <person name="Li S."/>
            <person name="Li H."/>
            <person name="Zhou J."/>
            <person name="Ni P."/>
            <person name="Dong W."/>
            <person name="Hu S."/>
            <person name="Zeng C."/>
            <person name="Zhang J."/>
            <person name="Zhang Y."/>
            <person name="Li R."/>
            <person name="Xu Z."/>
            <person name="Li S."/>
            <person name="Li X."/>
            <person name="Zheng H."/>
            <person name="Cong L."/>
            <person name="Lin L."/>
            <person name="Yin J."/>
            <person name="Geng J."/>
            <person name="Li G."/>
            <person name="Shi J."/>
            <person name="Liu J."/>
            <person name="Lv H."/>
            <person name="Li J."/>
            <person name="Wang J."/>
            <person name="Deng Y."/>
            <person name="Ran L."/>
            <person name="Shi X."/>
            <person name="Wang X."/>
            <person name="Wu Q."/>
            <person name="Li C."/>
            <person name="Ren X."/>
            <person name="Wang J."/>
            <person name="Wang X."/>
            <person name="Li D."/>
            <person name="Liu D."/>
            <person name="Zhang X."/>
            <person name="Ji Z."/>
            <person name="Zhao W."/>
            <person name="Sun Y."/>
            <person name="Zhang Z."/>
            <person name="Bao J."/>
            <person name="Han Y."/>
            <person name="Dong L."/>
            <person name="Ji J."/>
            <person name="Chen P."/>
            <person name="Wu S."/>
            <person name="Liu J."/>
            <person name="Xiao Y."/>
            <person name="Bu D."/>
            <person name="Tan J."/>
            <person name="Yang L."/>
            <person name="Ye C."/>
            <person name="Zhang J."/>
            <person name="Xu J."/>
            <person name="Zhou Y."/>
            <person name="Yu Y."/>
            <person name="Zhang B."/>
            <person name="Zhuang S."/>
            <person name="Wei H."/>
            <person name="Liu B."/>
            <person name="Lei M."/>
            <person name="Yu H."/>
            <person name="Li Y."/>
            <person name="Xu H."/>
            <person name="Wei S."/>
            <person name="He X."/>
            <person name="Fang L."/>
            <person name="Zhang Z."/>
            <person name="Zhang Y."/>
            <person name="Huang X."/>
            <person name="Su Z."/>
            <person name="Tong W."/>
            <person name="Li J."/>
            <person name="Tong Z."/>
            <person name="Li S."/>
            <person name="Ye J."/>
            <person name="Wang L."/>
            <person name="Fang L."/>
            <person name="Lei T."/>
            <person name="Chen C."/>
            <person name="Chen H."/>
            <person name="Xu Z."/>
            <person name="Li H."/>
            <person name="Huang H."/>
            <person name="Zhang F."/>
            <person name="Xu H."/>
            <person name="Li N."/>
            <person name="Zhao C."/>
            <person name="Li S."/>
            <person name="Dong L."/>
            <person name="Huang Y."/>
            <person name="Li L."/>
            <person name="Xi Y."/>
            <person name="Qi Q."/>
            <person name="Li W."/>
            <person name="Zhang B."/>
            <person name="Hu W."/>
            <person name="Zhang Y."/>
            <person name="Tian X."/>
            <person name="Jiao Y."/>
            <person name="Liang X."/>
            <person name="Jin J."/>
            <person name="Gao L."/>
            <person name="Zheng W."/>
            <person name="Hao B."/>
            <person name="Liu S."/>
            <person name="Wang W."/>
            <person name="Yuan L."/>
            <person name="Cao M."/>
            <person name="McDermott J."/>
            <person name="Samudrala R."/>
            <person name="Wang J."/>
            <person name="Wong G.K."/>
            <person name="Yang H."/>
        </authorList>
    </citation>
    <scope>NUCLEOTIDE SEQUENCE [LARGE SCALE GENOMIC DNA]</scope>
</reference>
<dbReference type="SUPFAM" id="SSF52058">
    <property type="entry name" value="L domain-like"/>
    <property type="match status" value="1"/>
</dbReference>
<evidence type="ECO:0000256" key="9">
    <source>
        <dbReference type="ARBA" id="ARBA00022729"/>
    </source>
</evidence>
<evidence type="ECO:0000256" key="12">
    <source>
        <dbReference type="ARBA" id="ARBA00022777"/>
    </source>
</evidence>
<dbReference type="GO" id="GO:0005524">
    <property type="term" value="F:ATP binding"/>
    <property type="evidence" value="ECO:0007669"/>
    <property type="project" value="UniProtKB-KW"/>
</dbReference>
<dbReference type="GO" id="GO:0009742">
    <property type="term" value="P:brassinosteroid mediated signaling pathway"/>
    <property type="evidence" value="ECO:0007669"/>
    <property type="project" value="UniProtKB-KW"/>
</dbReference>
<evidence type="ECO:0000256" key="13">
    <source>
        <dbReference type="ARBA" id="ARBA00022840"/>
    </source>
</evidence>
<evidence type="ECO:0000256" key="8">
    <source>
        <dbReference type="ARBA" id="ARBA00022692"/>
    </source>
</evidence>
<evidence type="ECO:0000256" key="14">
    <source>
        <dbReference type="ARBA" id="ARBA00022989"/>
    </source>
</evidence>
<evidence type="ECO:0000256" key="4">
    <source>
        <dbReference type="ARBA" id="ARBA00022527"/>
    </source>
</evidence>
<proteinExistence type="inferred from homology"/>
<dbReference type="EC" id="2.7.11.1" evidence="3"/>
<dbReference type="Proteomes" id="UP000007752">
    <property type="component" value="Chromosome 1"/>
</dbReference>
<dbReference type="InterPro" id="IPR032675">
    <property type="entry name" value="LRR_dom_sf"/>
</dbReference>
<dbReference type="GO" id="GO:0016020">
    <property type="term" value="C:membrane"/>
    <property type="evidence" value="ECO:0007669"/>
    <property type="project" value="UniProtKB-SubCell"/>
</dbReference>
<dbReference type="PANTHER" id="PTHR48063:SF50">
    <property type="entry name" value="HCRVF1 PROTEIN-LIKE"/>
    <property type="match status" value="1"/>
</dbReference>
<accession>B9EXY1</accession>
<keyword evidence="8 19" id="KW-0812">Transmembrane</keyword>
<keyword evidence="16" id="KW-0325">Glycoprotein</keyword>
<evidence type="ECO:0000256" key="3">
    <source>
        <dbReference type="ARBA" id="ARBA00012513"/>
    </source>
</evidence>
<protein>
    <recommendedName>
        <fullName evidence="3">non-specific serine/threonine protein kinase</fullName>
        <ecNumber evidence="3">2.7.11.1</ecNumber>
    </recommendedName>
</protein>
<dbReference type="GO" id="GO:0004674">
    <property type="term" value="F:protein serine/threonine kinase activity"/>
    <property type="evidence" value="ECO:0007669"/>
    <property type="project" value="UniProtKB-KW"/>
</dbReference>
<comment type="catalytic activity">
    <reaction evidence="17">
        <text>L-threonyl-[protein] + ATP = O-phospho-L-threonyl-[protein] + ADP + H(+)</text>
        <dbReference type="Rhea" id="RHEA:46608"/>
        <dbReference type="Rhea" id="RHEA-COMP:11060"/>
        <dbReference type="Rhea" id="RHEA-COMP:11605"/>
        <dbReference type="ChEBI" id="CHEBI:15378"/>
        <dbReference type="ChEBI" id="CHEBI:30013"/>
        <dbReference type="ChEBI" id="CHEBI:30616"/>
        <dbReference type="ChEBI" id="CHEBI:61977"/>
        <dbReference type="ChEBI" id="CHEBI:456216"/>
        <dbReference type="EC" id="2.7.11.1"/>
    </reaction>
</comment>
<evidence type="ECO:0000256" key="18">
    <source>
        <dbReference type="ARBA" id="ARBA00048679"/>
    </source>
</evidence>
<keyword evidence="15 19" id="KW-0472">Membrane</keyword>
<evidence type="ECO:0000256" key="19">
    <source>
        <dbReference type="SAM" id="Phobius"/>
    </source>
</evidence>
<evidence type="ECO:0000256" key="16">
    <source>
        <dbReference type="ARBA" id="ARBA00023180"/>
    </source>
</evidence>
<name>B9EXY1_ORYSJ</name>
<dbReference type="EMBL" id="CM000138">
    <property type="protein sequence ID" value="EEE54944.1"/>
    <property type="molecule type" value="Genomic_DNA"/>
</dbReference>
<dbReference type="AlphaFoldDB" id="B9EXY1"/>
<keyword evidence="4" id="KW-0723">Serine/threonine-protein kinase</keyword>
<keyword evidence="12" id="KW-0418">Kinase</keyword>
<evidence type="ECO:0000256" key="1">
    <source>
        <dbReference type="ARBA" id="ARBA00004479"/>
    </source>
</evidence>
<keyword evidence="13" id="KW-0067">ATP-binding</keyword>
<evidence type="ECO:0000256" key="5">
    <source>
        <dbReference type="ARBA" id="ARBA00022614"/>
    </source>
</evidence>
<dbReference type="Pfam" id="PF00560">
    <property type="entry name" value="LRR_1"/>
    <property type="match status" value="6"/>
</dbReference>
<keyword evidence="7" id="KW-0808">Transferase</keyword>
<dbReference type="InterPro" id="IPR046956">
    <property type="entry name" value="RLP23-like"/>
</dbReference>
<evidence type="ECO:0000256" key="17">
    <source>
        <dbReference type="ARBA" id="ARBA00047899"/>
    </source>
</evidence>
<sequence length="372" mass="41944">MSPDSTQMQLSALILYNNDLSGKFPEFLQHCQELTLLHLPHNKFVGELPIWIAEKLPRLSYLQLRYNLFSGSIPVQLTKLENLRYLDLAYNRISGSIPPTLGGLKAMIQGNSTKYTNPLVWNYYRPRNPNDFNDGYYVKYHNSLLVVVKGQELYYTSTLVYMVGLDFSCNNLGGDIPEEITSLVGLKNLNFSHNHLTGNIPEKIGLLRYVESLDLSFNMISGEIPSSLSDMASLSYLNLSFNNLSGRIPSGNQLQTLGDPDFIYIGNYYLCGPPLSRNCSGPEVTTGLLEGHSTEKTYFHLGLAVGFVMGLWLVFIGLLFLKTCRFRYFQLSDKLQDSIQTSVWKTSAEWFHKSQRIQNKKGQGQASVSEGT</sequence>
<dbReference type="InterPro" id="IPR001611">
    <property type="entry name" value="Leu-rich_rpt"/>
</dbReference>
<evidence type="ECO:0000256" key="15">
    <source>
        <dbReference type="ARBA" id="ARBA00023136"/>
    </source>
</evidence>
<evidence type="ECO:0000256" key="11">
    <source>
        <dbReference type="ARBA" id="ARBA00022741"/>
    </source>
</evidence>
<dbReference type="PANTHER" id="PTHR48063">
    <property type="entry name" value="LRR RECEPTOR-LIKE KINASE"/>
    <property type="match status" value="1"/>
</dbReference>
<evidence type="ECO:0000256" key="10">
    <source>
        <dbReference type="ARBA" id="ARBA00022737"/>
    </source>
</evidence>
<evidence type="ECO:0000256" key="2">
    <source>
        <dbReference type="ARBA" id="ARBA00009592"/>
    </source>
</evidence>
<evidence type="ECO:0000313" key="20">
    <source>
        <dbReference type="EMBL" id="EEE54944.1"/>
    </source>
</evidence>
<reference evidence="20" key="2">
    <citation type="submission" date="2008-12" db="EMBL/GenBank/DDBJ databases">
        <title>Improved gene annotation of the rice (Oryza sativa) genomes.</title>
        <authorList>
            <person name="Wang J."/>
            <person name="Li R."/>
            <person name="Fan W."/>
            <person name="Huang Q."/>
            <person name="Zhang J."/>
            <person name="Zhou Y."/>
            <person name="Hu Y."/>
            <person name="Zi S."/>
            <person name="Li J."/>
            <person name="Ni P."/>
            <person name="Zheng H."/>
            <person name="Zhang Y."/>
            <person name="Zhao M."/>
            <person name="Hao Q."/>
            <person name="McDermott J."/>
            <person name="Samudrala R."/>
            <person name="Kristiansen K."/>
            <person name="Wong G.K.-S."/>
        </authorList>
    </citation>
    <scope>NUCLEOTIDE SEQUENCE</scope>
</reference>
<keyword evidence="14 19" id="KW-1133">Transmembrane helix</keyword>
<feature type="transmembrane region" description="Helical" evidence="19">
    <location>
        <begin position="298"/>
        <end position="321"/>
    </location>
</feature>
<comment type="subcellular location">
    <subcellularLocation>
        <location evidence="1">Membrane</location>
        <topology evidence="1">Single-pass type I membrane protein</topology>
    </subcellularLocation>
</comment>
<keyword evidence="10" id="KW-0677">Repeat</keyword>
<dbReference type="PROSITE" id="PS51450">
    <property type="entry name" value="LRR"/>
    <property type="match status" value="2"/>
</dbReference>
<evidence type="ECO:0000256" key="7">
    <source>
        <dbReference type="ARBA" id="ARBA00022679"/>
    </source>
</evidence>
<comment type="similarity">
    <text evidence="2">Belongs to the RLP family.</text>
</comment>
<keyword evidence="5" id="KW-0433">Leucine-rich repeat</keyword>
<keyword evidence="11" id="KW-0547">Nucleotide-binding</keyword>
<organism evidence="20">
    <name type="scientific">Oryza sativa subsp. japonica</name>
    <name type="common">Rice</name>
    <dbReference type="NCBI Taxonomy" id="39947"/>
    <lineage>
        <taxon>Eukaryota</taxon>
        <taxon>Viridiplantae</taxon>
        <taxon>Streptophyta</taxon>
        <taxon>Embryophyta</taxon>
        <taxon>Tracheophyta</taxon>
        <taxon>Spermatophyta</taxon>
        <taxon>Magnoliopsida</taxon>
        <taxon>Liliopsida</taxon>
        <taxon>Poales</taxon>
        <taxon>Poaceae</taxon>
        <taxon>BOP clade</taxon>
        <taxon>Oryzoideae</taxon>
        <taxon>Oryzeae</taxon>
        <taxon>Oryzinae</taxon>
        <taxon>Oryza</taxon>
        <taxon>Oryza sativa</taxon>
    </lineage>
</organism>